<dbReference type="PANTHER" id="PTHR11203">
    <property type="entry name" value="CLEAVAGE AND POLYADENYLATION SPECIFICITY FACTOR FAMILY MEMBER"/>
    <property type="match status" value="1"/>
</dbReference>
<evidence type="ECO:0000313" key="2">
    <source>
        <dbReference type="WBParaSite" id="L893_g1583.t1"/>
    </source>
</evidence>
<reference evidence="2" key="1">
    <citation type="submission" date="2016-11" db="UniProtKB">
        <authorList>
            <consortium name="WormBaseParasite"/>
        </authorList>
    </citation>
    <scope>IDENTIFICATION</scope>
</reference>
<name>A0A1I7YFQ4_9BILA</name>
<dbReference type="InterPro" id="IPR036866">
    <property type="entry name" value="RibonucZ/Hydroxyglut_hydro"/>
</dbReference>
<keyword evidence="1" id="KW-1185">Reference proteome</keyword>
<proteinExistence type="predicted"/>
<dbReference type="PANTHER" id="PTHR11203:SF37">
    <property type="entry name" value="INTEGRATOR COMPLEX SUBUNIT 11"/>
    <property type="match status" value="1"/>
</dbReference>
<dbReference type="GO" id="GO:0004521">
    <property type="term" value="F:RNA endonuclease activity"/>
    <property type="evidence" value="ECO:0007669"/>
    <property type="project" value="TreeGrafter"/>
</dbReference>
<dbReference type="GO" id="GO:0005634">
    <property type="term" value="C:nucleus"/>
    <property type="evidence" value="ECO:0007669"/>
    <property type="project" value="TreeGrafter"/>
</dbReference>
<dbReference type="Proteomes" id="UP000095287">
    <property type="component" value="Unplaced"/>
</dbReference>
<dbReference type="InterPro" id="IPR050698">
    <property type="entry name" value="MBL"/>
</dbReference>
<dbReference type="WBParaSite" id="L893_g1583.t1">
    <property type="protein sequence ID" value="L893_g1583.t1"/>
    <property type="gene ID" value="L893_g1583"/>
</dbReference>
<evidence type="ECO:0000313" key="1">
    <source>
        <dbReference type="Proteomes" id="UP000095287"/>
    </source>
</evidence>
<sequence length="105" mass="11742">MKGSSIKIVCLGAGQDVGKSCILISIGGKNVMLDSGMHMGYNDDRRFPDFRSDLRKVKLTPRLIVHGGRFRIPENFLLKPRSSAEKIQLKHEGFIHKDLFVATTT</sequence>
<protein>
    <submittedName>
        <fullName evidence="2">Lactamase_B domain-containing protein</fullName>
    </submittedName>
</protein>
<dbReference type="AlphaFoldDB" id="A0A1I7YFQ4"/>
<dbReference type="SUPFAM" id="SSF56281">
    <property type="entry name" value="Metallo-hydrolase/oxidoreductase"/>
    <property type="match status" value="1"/>
</dbReference>
<organism evidence="1 2">
    <name type="scientific">Steinernema glaseri</name>
    <dbReference type="NCBI Taxonomy" id="37863"/>
    <lineage>
        <taxon>Eukaryota</taxon>
        <taxon>Metazoa</taxon>
        <taxon>Ecdysozoa</taxon>
        <taxon>Nematoda</taxon>
        <taxon>Chromadorea</taxon>
        <taxon>Rhabditida</taxon>
        <taxon>Tylenchina</taxon>
        <taxon>Panagrolaimomorpha</taxon>
        <taxon>Strongyloidoidea</taxon>
        <taxon>Steinernematidae</taxon>
        <taxon>Steinernema</taxon>
    </lineage>
</organism>
<dbReference type="GO" id="GO:0016180">
    <property type="term" value="P:snRNA processing"/>
    <property type="evidence" value="ECO:0007669"/>
    <property type="project" value="TreeGrafter"/>
</dbReference>
<dbReference type="Gene3D" id="3.60.15.10">
    <property type="entry name" value="Ribonuclease Z/Hydroxyacylglutathione hydrolase-like"/>
    <property type="match status" value="1"/>
</dbReference>
<accession>A0A1I7YFQ4</accession>